<dbReference type="PROSITE" id="PS51257">
    <property type="entry name" value="PROKAR_LIPOPROTEIN"/>
    <property type="match status" value="1"/>
</dbReference>
<dbReference type="EMBL" id="JACWZY010000010">
    <property type="protein sequence ID" value="MBD2701678.1"/>
    <property type="molecule type" value="Genomic_DNA"/>
</dbReference>
<evidence type="ECO:0000313" key="1">
    <source>
        <dbReference type="EMBL" id="MBD2701678.1"/>
    </source>
</evidence>
<evidence type="ECO:0000313" key="2">
    <source>
        <dbReference type="Proteomes" id="UP000598820"/>
    </source>
</evidence>
<dbReference type="RefSeq" id="WP_190887535.1">
    <property type="nucleotide sequence ID" value="NZ_JACWZY010000010.1"/>
</dbReference>
<name>A0A926XVZ7_9BACT</name>
<protein>
    <submittedName>
        <fullName evidence="1">Uncharacterized protein</fullName>
    </submittedName>
</protein>
<organism evidence="1 2">
    <name type="scientific">Spirosoma profusum</name>
    <dbReference type="NCBI Taxonomy" id="2771354"/>
    <lineage>
        <taxon>Bacteria</taxon>
        <taxon>Pseudomonadati</taxon>
        <taxon>Bacteroidota</taxon>
        <taxon>Cytophagia</taxon>
        <taxon>Cytophagales</taxon>
        <taxon>Cytophagaceae</taxon>
        <taxon>Spirosoma</taxon>
    </lineage>
</organism>
<accession>A0A926XVZ7</accession>
<gene>
    <name evidence="1" type="ORF">IC229_13590</name>
</gene>
<sequence length="149" mass="16021">MKTILLFLFVALTFTACKKSETDIEPENAADVVAGNYKLSSFRYAAGTDEIDLPKLPLTQSGKTISGTVSLDATSEDNVTMTLTLKATGSQDASIDIDNVEVKKRGKVYGLYVDGEQVADADGDNIIFNLNEEDPSTGETLELKFTAAK</sequence>
<reference evidence="1" key="1">
    <citation type="submission" date="2020-09" db="EMBL/GenBank/DDBJ databases">
        <authorList>
            <person name="Kim M.K."/>
        </authorList>
    </citation>
    <scope>NUCLEOTIDE SEQUENCE</scope>
    <source>
        <strain evidence="1">BT702</strain>
    </source>
</reference>
<proteinExistence type="predicted"/>
<keyword evidence="2" id="KW-1185">Reference proteome</keyword>
<dbReference type="Proteomes" id="UP000598820">
    <property type="component" value="Unassembled WGS sequence"/>
</dbReference>
<dbReference type="AlphaFoldDB" id="A0A926XVZ7"/>
<comment type="caution">
    <text evidence="1">The sequence shown here is derived from an EMBL/GenBank/DDBJ whole genome shotgun (WGS) entry which is preliminary data.</text>
</comment>